<comment type="caution">
    <text evidence="4">The sequence shown here is derived from an EMBL/GenBank/DDBJ whole genome shotgun (WGS) entry which is preliminary data.</text>
</comment>
<evidence type="ECO:0000259" key="3">
    <source>
        <dbReference type="Pfam" id="PF25954"/>
    </source>
</evidence>
<evidence type="ECO:0000313" key="5">
    <source>
        <dbReference type="Proteomes" id="UP001161390"/>
    </source>
</evidence>
<reference evidence="4" key="1">
    <citation type="journal article" date="2014" name="Int. J. Syst. Evol. Microbiol.">
        <title>Complete genome of a new Firmicutes species belonging to the dominant human colonic microbiota ('Ruminococcus bicirculans') reveals two chromosomes and a selective capacity to utilize plant glucans.</title>
        <authorList>
            <consortium name="NISC Comparative Sequencing Program"/>
            <person name="Wegmann U."/>
            <person name="Louis P."/>
            <person name="Goesmann A."/>
            <person name="Henrissat B."/>
            <person name="Duncan S.H."/>
            <person name="Flint H.J."/>
        </authorList>
    </citation>
    <scope>NUCLEOTIDE SEQUENCE</scope>
    <source>
        <strain evidence="4">NBRC 108216</strain>
    </source>
</reference>
<protein>
    <submittedName>
        <fullName evidence="4">Hemolysin D</fullName>
    </submittedName>
</protein>
<dbReference type="EMBL" id="BSNJ01000004">
    <property type="protein sequence ID" value="GLQ20998.1"/>
    <property type="molecule type" value="Genomic_DNA"/>
</dbReference>
<dbReference type="PANTHER" id="PTHR30469:SF29">
    <property type="entry name" value="BLR2860 PROTEIN"/>
    <property type="match status" value="1"/>
</dbReference>
<keyword evidence="5" id="KW-1185">Reference proteome</keyword>
<dbReference type="Gene3D" id="2.40.420.20">
    <property type="match status" value="1"/>
</dbReference>
<dbReference type="PANTHER" id="PTHR30469">
    <property type="entry name" value="MULTIDRUG RESISTANCE PROTEIN MDTA"/>
    <property type="match status" value="1"/>
</dbReference>
<dbReference type="InterPro" id="IPR058792">
    <property type="entry name" value="Beta-barrel_RND_2"/>
</dbReference>
<dbReference type="NCBIfam" id="TIGR01730">
    <property type="entry name" value="RND_mfp"/>
    <property type="match status" value="1"/>
</dbReference>
<dbReference type="Gene3D" id="2.40.30.170">
    <property type="match status" value="1"/>
</dbReference>
<feature type="domain" description="CusB-like beta-barrel" evidence="3">
    <location>
        <begin position="208"/>
        <end position="277"/>
    </location>
</feature>
<gene>
    <name evidence="4" type="ORF">GCM10007854_19530</name>
</gene>
<sequence length="376" mass="40169">MKINTSYLIAAGVAVAFLAWFAVNSAGEDTNLYADIEARDQATEAVLPTVVVRNVTAEVHPIRLVAYGRTQAGRMVEVKAKTAASLIATPIAEGTRVRRGDVICRQDVDARQALVDQAQARLDQVEADFRATTTLVEKGFRSATSLKADRAAVDGARAQLKQAQIERGNIVLRAPFDGIYERRMAEVGDYLSPGQPCALIVELDPLKLDVEMTETQVGKIAIGQPVTVRLATGETVEGRVAFIESVANPATRTFGMEVSLPNGDGALKAGVSATIAMTIGQTTASLVPSGILTLDNDGIMGVRYLDPSDRVQFATITQVDETRDGIWVTGLPTSTRIIIEGQDYVSVGTHVTPVREADHAQARPASVNARNSADLN</sequence>
<organism evidence="4 5">
    <name type="scientific">Algimonas porphyrae</name>
    <dbReference type="NCBI Taxonomy" id="1128113"/>
    <lineage>
        <taxon>Bacteria</taxon>
        <taxon>Pseudomonadati</taxon>
        <taxon>Pseudomonadota</taxon>
        <taxon>Alphaproteobacteria</taxon>
        <taxon>Maricaulales</taxon>
        <taxon>Robiginitomaculaceae</taxon>
        <taxon>Algimonas</taxon>
    </lineage>
</organism>
<dbReference type="Gene3D" id="2.40.50.100">
    <property type="match status" value="1"/>
</dbReference>
<dbReference type="Pfam" id="PF25954">
    <property type="entry name" value="Beta-barrel_RND_2"/>
    <property type="match status" value="1"/>
</dbReference>
<name>A0ABQ5V0N8_9PROT</name>
<reference evidence="4" key="2">
    <citation type="submission" date="2023-01" db="EMBL/GenBank/DDBJ databases">
        <title>Draft genome sequence of Algimonas porphyrae strain NBRC 108216.</title>
        <authorList>
            <person name="Sun Q."/>
            <person name="Mori K."/>
        </authorList>
    </citation>
    <scope>NUCLEOTIDE SEQUENCE</scope>
    <source>
        <strain evidence="4">NBRC 108216</strain>
    </source>
</reference>
<accession>A0ABQ5V0N8</accession>
<comment type="similarity">
    <text evidence="1">Belongs to the membrane fusion protein (MFP) (TC 8.A.1) family.</text>
</comment>
<evidence type="ECO:0000256" key="1">
    <source>
        <dbReference type="ARBA" id="ARBA00009477"/>
    </source>
</evidence>
<dbReference type="RefSeq" id="WP_284372112.1">
    <property type="nucleotide sequence ID" value="NZ_BSNJ01000004.1"/>
</dbReference>
<dbReference type="Proteomes" id="UP001161390">
    <property type="component" value="Unassembled WGS sequence"/>
</dbReference>
<evidence type="ECO:0000256" key="2">
    <source>
        <dbReference type="SAM" id="Coils"/>
    </source>
</evidence>
<dbReference type="InterPro" id="IPR006143">
    <property type="entry name" value="RND_pump_MFP"/>
</dbReference>
<proteinExistence type="inferred from homology"/>
<evidence type="ECO:0000313" key="4">
    <source>
        <dbReference type="EMBL" id="GLQ20998.1"/>
    </source>
</evidence>
<feature type="coiled-coil region" evidence="2">
    <location>
        <begin position="108"/>
        <end position="166"/>
    </location>
</feature>
<dbReference type="SUPFAM" id="SSF111369">
    <property type="entry name" value="HlyD-like secretion proteins"/>
    <property type="match status" value="1"/>
</dbReference>
<keyword evidence="2" id="KW-0175">Coiled coil</keyword>
<dbReference type="Gene3D" id="1.10.287.470">
    <property type="entry name" value="Helix hairpin bin"/>
    <property type="match status" value="1"/>
</dbReference>